<keyword evidence="1" id="KW-0732">Signal</keyword>
<dbReference type="InterPro" id="IPR032710">
    <property type="entry name" value="NTF2-like_dom_sf"/>
</dbReference>
<keyword evidence="3" id="KW-1185">Reference proteome</keyword>
<dbReference type="Proteomes" id="UP001520878">
    <property type="component" value="Unassembled WGS sequence"/>
</dbReference>
<name>A0ABS8GC86_9ALTE</name>
<sequence length="148" mass="17323">MRYIRRIVLLALCFTLPAQAENAEQAITQAVTDYIESQIHPDREQMARGLDPALKKRTYWHDKNGQPMLLETDYDTMLEVAETYNANGDKFPAQPRIEIDILDIDQRAASVKLTVDDWIDYMHLYRTDEGQWKIINVLWQFHDTSKHG</sequence>
<dbReference type="EMBL" id="JAJEWP010000007">
    <property type="protein sequence ID" value="MCC2618118.1"/>
    <property type="molecule type" value="Genomic_DNA"/>
</dbReference>
<dbReference type="RefSeq" id="WP_229162685.1">
    <property type="nucleotide sequence ID" value="NZ_JAJEWP010000007.1"/>
</dbReference>
<evidence type="ECO:0000313" key="2">
    <source>
        <dbReference type="EMBL" id="MCC2618118.1"/>
    </source>
</evidence>
<dbReference type="Gene3D" id="3.10.450.50">
    <property type="match status" value="1"/>
</dbReference>
<accession>A0ABS8GC86</accession>
<dbReference type="Pfam" id="PF12893">
    <property type="entry name" value="Lumazine_bd_2"/>
    <property type="match status" value="1"/>
</dbReference>
<reference evidence="2 3" key="1">
    <citation type="submission" date="2021-10" db="EMBL/GenBank/DDBJ databases">
        <title>Draft genome of Aestuariibacter halophilus JC2043.</title>
        <authorList>
            <person name="Emsley S.A."/>
            <person name="Pfannmuller K.M."/>
            <person name="Ushijima B."/>
            <person name="Saw J.H."/>
            <person name="Videau P."/>
        </authorList>
    </citation>
    <scope>NUCLEOTIDE SEQUENCE [LARGE SCALE GENOMIC DNA]</scope>
    <source>
        <strain evidence="2 3">JC2043</strain>
    </source>
</reference>
<evidence type="ECO:0000313" key="3">
    <source>
        <dbReference type="Proteomes" id="UP001520878"/>
    </source>
</evidence>
<evidence type="ECO:0000256" key="1">
    <source>
        <dbReference type="SAM" id="SignalP"/>
    </source>
</evidence>
<feature type="chain" id="PRO_5045325351" evidence="1">
    <location>
        <begin position="21"/>
        <end position="148"/>
    </location>
</feature>
<gene>
    <name evidence="2" type="ORF">LJ739_17820</name>
</gene>
<proteinExistence type="predicted"/>
<comment type="caution">
    <text evidence="2">The sequence shown here is derived from an EMBL/GenBank/DDBJ whole genome shotgun (WGS) entry which is preliminary data.</text>
</comment>
<organism evidence="2 3">
    <name type="scientific">Fluctibacter halophilus</name>
    <dbReference type="NCBI Taxonomy" id="226011"/>
    <lineage>
        <taxon>Bacteria</taxon>
        <taxon>Pseudomonadati</taxon>
        <taxon>Pseudomonadota</taxon>
        <taxon>Gammaproteobacteria</taxon>
        <taxon>Alteromonadales</taxon>
        <taxon>Alteromonadaceae</taxon>
        <taxon>Fluctibacter</taxon>
    </lineage>
</organism>
<feature type="signal peptide" evidence="1">
    <location>
        <begin position="1"/>
        <end position="20"/>
    </location>
</feature>
<protein>
    <submittedName>
        <fullName evidence="2">Nuclear transport factor 2 family protein</fullName>
    </submittedName>
</protein>
<dbReference type="SUPFAM" id="SSF54427">
    <property type="entry name" value="NTF2-like"/>
    <property type="match status" value="1"/>
</dbReference>
<dbReference type="InterPro" id="IPR039437">
    <property type="entry name" value="FrzH/put_lumazine-bd"/>
</dbReference>